<evidence type="ECO:0000313" key="3">
    <source>
        <dbReference type="EMBL" id="MBL0720085.1"/>
    </source>
</evidence>
<dbReference type="EMBL" id="JAERRA010000001">
    <property type="protein sequence ID" value="MBL0720085.1"/>
    <property type="molecule type" value="Genomic_DNA"/>
</dbReference>
<feature type="domain" description="MobA-like NTP transferase" evidence="2">
    <location>
        <begin position="16"/>
        <end position="186"/>
    </location>
</feature>
<accession>A0A9X0XDS5</accession>
<keyword evidence="4" id="KW-1185">Reference proteome</keyword>
<evidence type="ECO:0000259" key="2">
    <source>
        <dbReference type="Pfam" id="PF12804"/>
    </source>
</evidence>
<keyword evidence="1" id="KW-0460">Magnesium</keyword>
<dbReference type="SUPFAM" id="SSF53448">
    <property type="entry name" value="Nucleotide-diphospho-sugar transferases"/>
    <property type="match status" value="1"/>
</dbReference>
<protein>
    <submittedName>
        <fullName evidence="3">Nucleotidyltransferase family protein</fullName>
    </submittedName>
</protein>
<evidence type="ECO:0000256" key="1">
    <source>
        <dbReference type="ARBA" id="ARBA00022842"/>
    </source>
</evidence>
<name>A0A9X0XDS5_9BURK</name>
<gene>
    <name evidence="3" type="ORF">JI742_09315</name>
</gene>
<comment type="caution">
    <text evidence="3">The sequence shown here is derived from an EMBL/GenBank/DDBJ whole genome shotgun (WGS) entry which is preliminary data.</text>
</comment>
<dbReference type="RefSeq" id="WP_201825846.1">
    <property type="nucleotide sequence ID" value="NZ_JAERRA010000001.1"/>
</dbReference>
<dbReference type="CDD" id="cd04182">
    <property type="entry name" value="GT_2_like_f"/>
    <property type="match status" value="1"/>
</dbReference>
<dbReference type="InterPro" id="IPR025877">
    <property type="entry name" value="MobA-like_NTP_Trfase"/>
</dbReference>
<dbReference type="Gene3D" id="3.90.550.10">
    <property type="entry name" value="Spore Coat Polysaccharide Biosynthesis Protein SpsA, Chain A"/>
    <property type="match status" value="1"/>
</dbReference>
<dbReference type="PANTHER" id="PTHR43777">
    <property type="entry name" value="MOLYBDENUM COFACTOR CYTIDYLYLTRANSFERASE"/>
    <property type="match status" value="1"/>
</dbReference>
<dbReference type="Proteomes" id="UP000643207">
    <property type="component" value="Unassembled WGS sequence"/>
</dbReference>
<evidence type="ECO:0000313" key="4">
    <source>
        <dbReference type="Proteomes" id="UP000643207"/>
    </source>
</evidence>
<organism evidence="3 4">
    <name type="scientific">Aquariibacter lacus</name>
    <dbReference type="NCBI Taxonomy" id="2801332"/>
    <lineage>
        <taxon>Bacteria</taxon>
        <taxon>Pseudomonadati</taxon>
        <taxon>Pseudomonadota</taxon>
        <taxon>Betaproteobacteria</taxon>
        <taxon>Burkholderiales</taxon>
        <taxon>Sphaerotilaceae</taxon>
        <taxon>Aquariibacter</taxon>
    </lineage>
</organism>
<proteinExistence type="predicted"/>
<dbReference type="GO" id="GO:0016779">
    <property type="term" value="F:nucleotidyltransferase activity"/>
    <property type="evidence" value="ECO:0007669"/>
    <property type="project" value="UniProtKB-ARBA"/>
</dbReference>
<sequence length="224" mass="23509">MNAHPASPGAPRRPVVVVLAAGQGSRFQGLGHKLAQPLGEVGSVLQATVQAAQASGLELLVVLRPDLRPLLAGRIAPEALLSLPAQATRAPEPPVEGEPLPGMGDSIAAGVMARPHARGWLVLPGDMPLVRPDTLAAVAAGLEHLPIAYAQHAGRRGHPVAFGAELYSELSRLRGDTGARRLIARYPAQAVEVDDPGVLIDLDTEDDLREVRSRLAARGTRRQA</sequence>
<dbReference type="AlphaFoldDB" id="A0A9X0XDS5"/>
<dbReference type="InterPro" id="IPR029044">
    <property type="entry name" value="Nucleotide-diphossugar_trans"/>
</dbReference>
<dbReference type="Pfam" id="PF12804">
    <property type="entry name" value="NTP_transf_3"/>
    <property type="match status" value="1"/>
</dbReference>
<dbReference type="PANTHER" id="PTHR43777:SF1">
    <property type="entry name" value="MOLYBDENUM COFACTOR CYTIDYLYLTRANSFERASE"/>
    <property type="match status" value="1"/>
</dbReference>
<reference evidence="3 4" key="1">
    <citation type="submission" date="2021-01" db="EMBL/GenBank/DDBJ databases">
        <title>Piscinibacter sp. Jin2 Genome sequencing and assembly.</title>
        <authorList>
            <person name="Kim I."/>
        </authorList>
    </citation>
    <scope>NUCLEOTIDE SEQUENCE [LARGE SCALE GENOMIC DNA]</scope>
    <source>
        <strain evidence="3 4">Jin2</strain>
    </source>
</reference>